<keyword evidence="2" id="KW-1185">Reference proteome</keyword>
<dbReference type="EMBL" id="KQ965832">
    <property type="protein sequence ID" value="KXS10246.1"/>
    <property type="molecule type" value="Genomic_DNA"/>
</dbReference>
<organism evidence="1 2">
    <name type="scientific">Gonapodya prolifera (strain JEL478)</name>
    <name type="common">Monoblepharis prolifera</name>
    <dbReference type="NCBI Taxonomy" id="1344416"/>
    <lineage>
        <taxon>Eukaryota</taxon>
        <taxon>Fungi</taxon>
        <taxon>Fungi incertae sedis</taxon>
        <taxon>Chytridiomycota</taxon>
        <taxon>Chytridiomycota incertae sedis</taxon>
        <taxon>Monoblepharidomycetes</taxon>
        <taxon>Monoblepharidales</taxon>
        <taxon>Gonapodyaceae</taxon>
        <taxon>Gonapodya</taxon>
    </lineage>
</organism>
<name>A0A139A0D6_GONPJ</name>
<reference evidence="1 2" key="1">
    <citation type="journal article" date="2015" name="Genome Biol. Evol.">
        <title>Phylogenomic analyses indicate that early fungi evolved digesting cell walls of algal ancestors of land plants.</title>
        <authorList>
            <person name="Chang Y."/>
            <person name="Wang S."/>
            <person name="Sekimoto S."/>
            <person name="Aerts A.L."/>
            <person name="Choi C."/>
            <person name="Clum A."/>
            <person name="LaButti K.M."/>
            <person name="Lindquist E.A."/>
            <person name="Yee Ngan C."/>
            <person name="Ohm R.A."/>
            <person name="Salamov A.A."/>
            <person name="Grigoriev I.V."/>
            <person name="Spatafora J.W."/>
            <person name="Berbee M.L."/>
        </authorList>
    </citation>
    <scope>NUCLEOTIDE SEQUENCE [LARGE SCALE GENOMIC DNA]</scope>
    <source>
        <strain evidence="1 2">JEL478</strain>
    </source>
</reference>
<dbReference type="Proteomes" id="UP000070544">
    <property type="component" value="Unassembled WGS sequence"/>
</dbReference>
<accession>A0A139A0D6</accession>
<dbReference type="AlphaFoldDB" id="A0A139A0D6"/>
<sequence length="197" mass="22459">MAHIAQSAKCQELQSRAVGGRRCEREIGKSKQREIHVKSVEKVRENKATSHRQFRVHLEPSDHPWTLVTECRLSQRWSLNGVQVPSQDERGKENGVRFRMWREDMQCRADVDKAGKERERNTTADLKTRAETEKRTFGGINHASGAVSGREQGANGAGRIGRAGWCWRRAQNSAGLQNFRTENQYSSAITRDFNLIL</sequence>
<evidence type="ECO:0000313" key="2">
    <source>
        <dbReference type="Proteomes" id="UP000070544"/>
    </source>
</evidence>
<gene>
    <name evidence="1" type="ORF">M427DRAFT_487164</name>
</gene>
<protein>
    <submittedName>
        <fullName evidence="1">Uncharacterized protein</fullName>
    </submittedName>
</protein>
<proteinExistence type="predicted"/>
<evidence type="ECO:0000313" key="1">
    <source>
        <dbReference type="EMBL" id="KXS10246.1"/>
    </source>
</evidence>